<organism evidence="1 2">
    <name type="scientific">Tanacetum coccineum</name>
    <dbReference type="NCBI Taxonomy" id="301880"/>
    <lineage>
        <taxon>Eukaryota</taxon>
        <taxon>Viridiplantae</taxon>
        <taxon>Streptophyta</taxon>
        <taxon>Embryophyta</taxon>
        <taxon>Tracheophyta</taxon>
        <taxon>Spermatophyta</taxon>
        <taxon>Magnoliopsida</taxon>
        <taxon>eudicotyledons</taxon>
        <taxon>Gunneridae</taxon>
        <taxon>Pentapetalae</taxon>
        <taxon>asterids</taxon>
        <taxon>campanulids</taxon>
        <taxon>Asterales</taxon>
        <taxon>Asteraceae</taxon>
        <taxon>Asteroideae</taxon>
        <taxon>Anthemideae</taxon>
        <taxon>Anthemidinae</taxon>
        <taxon>Tanacetum</taxon>
    </lineage>
</organism>
<comment type="caution">
    <text evidence="1">The sequence shown here is derived from an EMBL/GenBank/DDBJ whole genome shotgun (WGS) entry which is preliminary data.</text>
</comment>
<sequence length="85" mass="9550">MLVVQVCFGNLDSGCSKHMDGNRSKLIDFCGKGSSGSVNSGMITRSYQWVMVIKFMGDSVISRVVLHILKGIRWHLFVHDMIDEM</sequence>
<dbReference type="EMBL" id="BQNB010021477">
    <property type="protein sequence ID" value="GJU06809.1"/>
    <property type="molecule type" value="Genomic_DNA"/>
</dbReference>
<reference evidence="1" key="1">
    <citation type="journal article" date="2022" name="Int. J. Mol. Sci.">
        <title>Draft Genome of Tanacetum Coccineum: Genomic Comparison of Closely Related Tanacetum-Family Plants.</title>
        <authorList>
            <person name="Yamashiro T."/>
            <person name="Shiraishi A."/>
            <person name="Nakayama K."/>
            <person name="Satake H."/>
        </authorList>
    </citation>
    <scope>NUCLEOTIDE SEQUENCE</scope>
</reference>
<dbReference type="Proteomes" id="UP001151760">
    <property type="component" value="Unassembled WGS sequence"/>
</dbReference>
<evidence type="ECO:0000313" key="1">
    <source>
        <dbReference type="EMBL" id="GJU06809.1"/>
    </source>
</evidence>
<reference evidence="1" key="2">
    <citation type="submission" date="2022-01" db="EMBL/GenBank/DDBJ databases">
        <authorList>
            <person name="Yamashiro T."/>
            <person name="Shiraishi A."/>
            <person name="Satake H."/>
            <person name="Nakayama K."/>
        </authorList>
    </citation>
    <scope>NUCLEOTIDE SEQUENCE</scope>
</reference>
<evidence type="ECO:0000313" key="2">
    <source>
        <dbReference type="Proteomes" id="UP001151760"/>
    </source>
</evidence>
<gene>
    <name evidence="1" type="ORF">Tco_1123239</name>
</gene>
<keyword evidence="2" id="KW-1185">Reference proteome</keyword>
<proteinExistence type="predicted"/>
<name>A0ABQ5J6I8_9ASTR</name>
<accession>A0ABQ5J6I8</accession>
<protein>
    <submittedName>
        <fullName evidence="1">Uncharacterized protein</fullName>
    </submittedName>
</protein>